<evidence type="ECO:0000256" key="1">
    <source>
        <dbReference type="SAM" id="Phobius"/>
    </source>
</evidence>
<keyword evidence="1" id="KW-1133">Transmembrane helix</keyword>
<feature type="transmembrane region" description="Helical" evidence="1">
    <location>
        <begin position="81"/>
        <end position="102"/>
    </location>
</feature>
<accession>A0A096CQ20</accession>
<evidence type="ECO:0008006" key="4">
    <source>
        <dbReference type="Google" id="ProtNLM"/>
    </source>
</evidence>
<comment type="caution">
    <text evidence="2">The sequence shown here is derived from an EMBL/GenBank/DDBJ whole genome shotgun (WGS) entry which is preliminary data.</text>
</comment>
<evidence type="ECO:0000313" key="2">
    <source>
        <dbReference type="EMBL" id="KGF56867.1"/>
    </source>
</evidence>
<dbReference type="EMBL" id="ADLO01000025">
    <property type="protein sequence ID" value="KGF56867.1"/>
    <property type="molecule type" value="Genomic_DNA"/>
</dbReference>
<proteinExistence type="predicted"/>
<dbReference type="Proteomes" id="UP000029585">
    <property type="component" value="Unassembled WGS sequence"/>
</dbReference>
<dbReference type="PATRIC" id="fig|742738.3.peg.680"/>
<dbReference type="RefSeq" id="WP_009258981.1">
    <property type="nucleotide sequence ID" value="NZ_KN174161.1"/>
</dbReference>
<evidence type="ECO:0000313" key="3">
    <source>
        <dbReference type="Proteomes" id="UP000029585"/>
    </source>
</evidence>
<keyword evidence="1" id="KW-0472">Membrane</keyword>
<feature type="transmembrane region" description="Helical" evidence="1">
    <location>
        <begin position="39"/>
        <end position="61"/>
    </location>
</feature>
<keyword evidence="1" id="KW-0812">Transmembrane</keyword>
<gene>
    <name evidence="2" type="ORF">HMPREF9460_00651</name>
</gene>
<feature type="transmembrane region" description="Helical" evidence="1">
    <location>
        <begin position="114"/>
        <end position="137"/>
    </location>
</feature>
<reference evidence="2 3" key="1">
    <citation type="submission" date="2011-08" db="EMBL/GenBank/DDBJ databases">
        <title>The Genome Sequence of Clostridium orbiscindens 1_3_50AFAA.</title>
        <authorList>
            <consortium name="The Broad Institute Genome Sequencing Platform"/>
            <person name="Earl A."/>
            <person name="Ward D."/>
            <person name="Feldgarden M."/>
            <person name="Gevers D."/>
            <person name="Daigneault M."/>
            <person name="Strauss J."/>
            <person name="Allen-Vercoe E."/>
            <person name="Young S.K."/>
            <person name="Zeng Q."/>
            <person name="Gargeya S."/>
            <person name="Fitzgerald M."/>
            <person name="Haas B."/>
            <person name="Abouelleil A."/>
            <person name="Alvarado L."/>
            <person name="Arachchi H.M."/>
            <person name="Berlin A."/>
            <person name="Brown A."/>
            <person name="Chapman S.B."/>
            <person name="Chen Z."/>
            <person name="Dunbar C."/>
            <person name="Freedman E."/>
            <person name="Gearin G."/>
            <person name="Gellesch M."/>
            <person name="Goldberg J."/>
            <person name="Griggs A."/>
            <person name="Gujja S."/>
            <person name="Heiman D."/>
            <person name="Howarth C."/>
            <person name="Larson L."/>
            <person name="Lui A."/>
            <person name="MacDonald P.J.P."/>
            <person name="Montmayeur A."/>
            <person name="Murphy C."/>
            <person name="Neiman D."/>
            <person name="Pearson M."/>
            <person name="Priest M."/>
            <person name="Roberts A."/>
            <person name="Saif S."/>
            <person name="Shea T."/>
            <person name="Shenoy N."/>
            <person name="Sisk P."/>
            <person name="Stolte C."/>
            <person name="Sykes S."/>
            <person name="Wortman J."/>
            <person name="Nusbaum C."/>
            <person name="Birren B."/>
        </authorList>
    </citation>
    <scope>NUCLEOTIDE SEQUENCE [LARGE SCALE GENOMIC DNA]</scope>
    <source>
        <strain evidence="2 3">1_3_50AFAA</strain>
    </source>
</reference>
<keyword evidence="3" id="KW-1185">Reference proteome</keyword>
<sequence>MCKKSKFPLVFNIFLAFFITLVVTIFVKAGEGALTPESFIIGMIQGFCLNMTLETIIDLPAMGNKFVRALGVKKMEGPAAYFLRLLAIVFVIVLLMSFLLMFCEIGFAMGAGFFGFWITKVPAIFVVAYITAAIVFIPSMKATAVICSRDD</sequence>
<name>A0A096CQ20_FLAPL</name>
<feature type="transmembrane region" description="Helical" evidence="1">
    <location>
        <begin position="7"/>
        <end position="27"/>
    </location>
</feature>
<dbReference type="HOGENOM" id="CLU_1728197_0_0_9"/>
<organism evidence="2 3">
    <name type="scientific">Flavonifractor plautii 1_3_50AFAA</name>
    <dbReference type="NCBI Taxonomy" id="742738"/>
    <lineage>
        <taxon>Bacteria</taxon>
        <taxon>Bacillati</taxon>
        <taxon>Bacillota</taxon>
        <taxon>Clostridia</taxon>
        <taxon>Eubacteriales</taxon>
        <taxon>Oscillospiraceae</taxon>
        <taxon>Flavonifractor</taxon>
    </lineage>
</organism>
<dbReference type="AlphaFoldDB" id="A0A096CQ20"/>
<protein>
    <recommendedName>
        <fullName evidence="4">DUF2798 domain-containing protein</fullName>
    </recommendedName>
</protein>